<dbReference type="Gene3D" id="1.25.40.10">
    <property type="entry name" value="Tetratricopeptide repeat domain"/>
    <property type="match status" value="1"/>
</dbReference>
<dbReference type="SUPFAM" id="SSF81901">
    <property type="entry name" value="HCP-like"/>
    <property type="match status" value="1"/>
</dbReference>
<keyword evidence="4" id="KW-1185">Reference proteome</keyword>
<organism evidence="3 4">
    <name type="scientific">Marinirhabdus gelatinilytica</name>
    <dbReference type="NCBI Taxonomy" id="1703343"/>
    <lineage>
        <taxon>Bacteria</taxon>
        <taxon>Pseudomonadati</taxon>
        <taxon>Bacteroidota</taxon>
        <taxon>Flavobacteriia</taxon>
        <taxon>Flavobacteriales</taxon>
        <taxon>Flavobacteriaceae</taxon>
    </lineage>
</organism>
<evidence type="ECO:0000256" key="2">
    <source>
        <dbReference type="SAM" id="Phobius"/>
    </source>
</evidence>
<name>A0A370QFN7_9FLAO</name>
<protein>
    <recommendedName>
        <fullName evidence="5">Tetratricopeptide repeat protein</fullName>
    </recommendedName>
</protein>
<dbReference type="AlphaFoldDB" id="A0A370QFN7"/>
<dbReference type="EMBL" id="QRAO01000002">
    <property type="protein sequence ID" value="RDK87177.1"/>
    <property type="molecule type" value="Genomic_DNA"/>
</dbReference>
<evidence type="ECO:0000313" key="3">
    <source>
        <dbReference type="EMBL" id="RDK87177.1"/>
    </source>
</evidence>
<accession>A0A370QFN7</accession>
<feature type="transmembrane region" description="Helical" evidence="2">
    <location>
        <begin position="54"/>
        <end position="71"/>
    </location>
</feature>
<feature type="region of interest" description="Disordered" evidence="1">
    <location>
        <begin position="218"/>
        <end position="239"/>
    </location>
</feature>
<comment type="caution">
    <text evidence="3">The sequence shown here is derived from an EMBL/GenBank/DDBJ whole genome shotgun (WGS) entry which is preliminary data.</text>
</comment>
<keyword evidence="2" id="KW-1133">Transmembrane helix</keyword>
<keyword evidence="2" id="KW-0472">Membrane</keyword>
<dbReference type="InterPro" id="IPR011990">
    <property type="entry name" value="TPR-like_helical_dom_sf"/>
</dbReference>
<reference evidence="3 4" key="1">
    <citation type="submission" date="2018-07" db="EMBL/GenBank/DDBJ databases">
        <title>Genomic Encyclopedia of Type Strains, Phase IV (KMG-IV): sequencing the most valuable type-strain genomes for metagenomic binning, comparative biology and taxonomic classification.</title>
        <authorList>
            <person name="Goeker M."/>
        </authorList>
    </citation>
    <scope>NUCLEOTIDE SEQUENCE [LARGE SCALE GENOMIC DNA]</scope>
    <source>
        <strain evidence="3 4">DSM 101478</strain>
    </source>
</reference>
<proteinExistence type="predicted"/>
<evidence type="ECO:0000313" key="4">
    <source>
        <dbReference type="Proteomes" id="UP000255317"/>
    </source>
</evidence>
<evidence type="ECO:0000256" key="1">
    <source>
        <dbReference type="SAM" id="MobiDB-lite"/>
    </source>
</evidence>
<dbReference type="Proteomes" id="UP000255317">
    <property type="component" value="Unassembled WGS sequence"/>
</dbReference>
<sequence length="239" mass="27753">MPDKCKIKNNSKEFQFQKNMLCPPFSKGKDNHFFEEICTFAVLKKAQSMFNKNIKLVLAAGVLGLAVWQFVEGNIGNGIMYILLSLIFMFLYFKNEIILLAFLRLRKQDFQGAKKWLDKIKNPEASLVRKQQGYYNYLNGLMVSQTNMNEAEKYFKKSIELGLNMDADLAMAKLNLAGIAMTKNRKREAEILLAEAKKLDKHNMMDEQIKMMKQQMKRANMPRQQFGQRSARAGRKSRR</sequence>
<evidence type="ECO:0008006" key="5">
    <source>
        <dbReference type="Google" id="ProtNLM"/>
    </source>
</evidence>
<keyword evidence="2" id="KW-0812">Transmembrane</keyword>
<feature type="transmembrane region" description="Helical" evidence="2">
    <location>
        <begin position="83"/>
        <end position="105"/>
    </location>
</feature>
<gene>
    <name evidence="3" type="ORF">C8D94_102360</name>
</gene>